<reference evidence="7 8" key="1">
    <citation type="submission" date="2017-10" db="EMBL/GenBank/DDBJ databases">
        <title>Whole genome of Pedobacter ginsengisoli T01R-27 isolated from tomato rhizosphere.</title>
        <authorList>
            <person name="Weon H.-Y."/>
            <person name="Lee S.A."/>
            <person name="Sang M.K."/>
            <person name="Song J."/>
        </authorList>
    </citation>
    <scope>NUCLEOTIDE SEQUENCE [LARGE SCALE GENOMIC DNA]</scope>
    <source>
        <strain evidence="7 8">T01R-27</strain>
    </source>
</reference>
<keyword evidence="2" id="KW-0805">Transcription regulation</keyword>
<dbReference type="SUPFAM" id="SSF88659">
    <property type="entry name" value="Sigma3 and sigma4 domains of RNA polymerase sigma factors"/>
    <property type="match status" value="1"/>
</dbReference>
<proteinExistence type="inferred from homology"/>
<dbReference type="Proteomes" id="UP000223749">
    <property type="component" value="Chromosome"/>
</dbReference>
<dbReference type="InterPro" id="IPR013325">
    <property type="entry name" value="RNA_pol_sigma_r2"/>
</dbReference>
<dbReference type="Pfam" id="PF08281">
    <property type="entry name" value="Sigma70_r4_2"/>
    <property type="match status" value="1"/>
</dbReference>
<name>A0A2D1U3S8_9SPHI</name>
<keyword evidence="3" id="KW-0731">Sigma factor</keyword>
<dbReference type="OrthoDB" id="9772248at2"/>
<accession>A0A2D1U3S8</accession>
<evidence type="ECO:0000313" key="7">
    <source>
        <dbReference type="EMBL" id="ATP56256.1"/>
    </source>
</evidence>
<dbReference type="InterPro" id="IPR014284">
    <property type="entry name" value="RNA_pol_sigma-70_dom"/>
</dbReference>
<dbReference type="PANTHER" id="PTHR43133:SF46">
    <property type="entry name" value="RNA POLYMERASE SIGMA-70 FACTOR ECF SUBFAMILY"/>
    <property type="match status" value="1"/>
</dbReference>
<dbReference type="Gene3D" id="1.10.10.10">
    <property type="entry name" value="Winged helix-like DNA-binding domain superfamily/Winged helix DNA-binding domain"/>
    <property type="match status" value="1"/>
</dbReference>
<dbReference type="EMBL" id="CP024091">
    <property type="protein sequence ID" value="ATP56256.1"/>
    <property type="molecule type" value="Genomic_DNA"/>
</dbReference>
<dbReference type="InterPro" id="IPR013324">
    <property type="entry name" value="RNA_pol_sigma_r3/r4-like"/>
</dbReference>
<dbReference type="AlphaFoldDB" id="A0A2D1U3S8"/>
<dbReference type="InterPro" id="IPR036388">
    <property type="entry name" value="WH-like_DNA-bd_sf"/>
</dbReference>
<gene>
    <name evidence="7" type="ORF">CPT03_07120</name>
</gene>
<evidence type="ECO:0000259" key="6">
    <source>
        <dbReference type="Pfam" id="PF08281"/>
    </source>
</evidence>
<feature type="domain" description="RNA polymerase sigma factor 70 region 4 type 2" evidence="6">
    <location>
        <begin position="110"/>
        <end position="157"/>
    </location>
</feature>
<dbReference type="NCBIfam" id="TIGR02937">
    <property type="entry name" value="sigma70-ECF"/>
    <property type="match status" value="1"/>
</dbReference>
<organism evidence="7 8">
    <name type="scientific">Pedobacter ginsengisoli</name>
    <dbReference type="NCBI Taxonomy" id="363852"/>
    <lineage>
        <taxon>Bacteria</taxon>
        <taxon>Pseudomonadati</taxon>
        <taxon>Bacteroidota</taxon>
        <taxon>Sphingobacteriia</taxon>
        <taxon>Sphingobacteriales</taxon>
        <taxon>Sphingobacteriaceae</taxon>
        <taxon>Pedobacter</taxon>
    </lineage>
</organism>
<dbReference type="InterPro" id="IPR014327">
    <property type="entry name" value="RNA_pol_sigma70_bacteroid"/>
</dbReference>
<evidence type="ECO:0000256" key="2">
    <source>
        <dbReference type="ARBA" id="ARBA00023015"/>
    </source>
</evidence>
<evidence type="ECO:0000259" key="5">
    <source>
        <dbReference type="Pfam" id="PF04542"/>
    </source>
</evidence>
<dbReference type="GO" id="GO:0003677">
    <property type="term" value="F:DNA binding"/>
    <property type="evidence" value="ECO:0007669"/>
    <property type="project" value="InterPro"/>
</dbReference>
<dbReference type="KEGG" id="pgs:CPT03_07120"/>
<dbReference type="InterPro" id="IPR013249">
    <property type="entry name" value="RNA_pol_sigma70_r4_t2"/>
</dbReference>
<dbReference type="PANTHER" id="PTHR43133">
    <property type="entry name" value="RNA POLYMERASE ECF-TYPE SIGMA FACTO"/>
    <property type="match status" value="1"/>
</dbReference>
<evidence type="ECO:0000313" key="8">
    <source>
        <dbReference type="Proteomes" id="UP000223749"/>
    </source>
</evidence>
<evidence type="ECO:0008006" key="9">
    <source>
        <dbReference type="Google" id="ProtNLM"/>
    </source>
</evidence>
<evidence type="ECO:0000256" key="3">
    <source>
        <dbReference type="ARBA" id="ARBA00023082"/>
    </source>
</evidence>
<dbReference type="SUPFAM" id="SSF88946">
    <property type="entry name" value="Sigma2 domain of RNA polymerase sigma factors"/>
    <property type="match status" value="1"/>
</dbReference>
<dbReference type="NCBIfam" id="TIGR02985">
    <property type="entry name" value="Sig70_bacteroi1"/>
    <property type="match status" value="1"/>
</dbReference>
<dbReference type="Pfam" id="PF04542">
    <property type="entry name" value="Sigma70_r2"/>
    <property type="match status" value="1"/>
</dbReference>
<evidence type="ECO:0000256" key="1">
    <source>
        <dbReference type="ARBA" id="ARBA00010641"/>
    </source>
</evidence>
<evidence type="ECO:0000256" key="4">
    <source>
        <dbReference type="ARBA" id="ARBA00023163"/>
    </source>
</evidence>
<keyword evidence="4" id="KW-0804">Transcription</keyword>
<dbReference type="GO" id="GO:0006352">
    <property type="term" value="P:DNA-templated transcription initiation"/>
    <property type="evidence" value="ECO:0007669"/>
    <property type="project" value="InterPro"/>
</dbReference>
<feature type="domain" description="RNA polymerase sigma-70 region 2" evidence="5">
    <location>
        <begin position="13"/>
        <end position="78"/>
    </location>
</feature>
<dbReference type="InterPro" id="IPR007627">
    <property type="entry name" value="RNA_pol_sigma70_r2"/>
</dbReference>
<sequence length="195" mass="22505">MSVIENQQQFISLFSRHYKFLCMIAMHYVHDAATAEDIVQDFFIDYWENRRGTLIKVSFEAYSARAVKNKSISVIRSQHTQEKRLNQFGNETYTEIEEDSTGFDKDALQMEVLRLIEQLPAERKKILLMSSRDRLSNQEIADQLGISINTVKSQIYKSYNFIRENVNLRQPSNNGDDTVSILSNTAILLALLSVS</sequence>
<protein>
    <recommendedName>
        <fullName evidence="9">RNA polymerase sigma-70 factor</fullName>
    </recommendedName>
</protein>
<dbReference type="Gene3D" id="1.10.1740.10">
    <property type="match status" value="1"/>
</dbReference>
<dbReference type="RefSeq" id="WP_099438198.1">
    <property type="nucleotide sequence ID" value="NZ_CP024091.1"/>
</dbReference>
<dbReference type="GO" id="GO:0016987">
    <property type="term" value="F:sigma factor activity"/>
    <property type="evidence" value="ECO:0007669"/>
    <property type="project" value="UniProtKB-KW"/>
</dbReference>
<keyword evidence="8" id="KW-1185">Reference proteome</keyword>
<dbReference type="InterPro" id="IPR039425">
    <property type="entry name" value="RNA_pol_sigma-70-like"/>
</dbReference>
<comment type="similarity">
    <text evidence="1">Belongs to the sigma-70 factor family. ECF subfamily.</text>
</comment>